<dbReference type="InterPro" id="IPR003915">
    <property type="entry name" value="PKD_2"/>
</dbReference>
<organism evidence="11">
    <name type="scientific">Drosophila rhopaloa</name>
    <name type="common">Fruit fly</name>
    <dbReference type="NCBI Taxonomy" id="1041015"/>
    <lineage>
        <taxon>Eukaryota</taxon>
        <taxon>Metazoa</taxon>
        <taxon>Ecdysozoa</taxon>
        <taxon>Arthropoda</taxon>
        <taxon>Hexapoda</taxon>
        <taxon>Insecta</taxon>
        <taxon>Pterygota</taxon>
        <taxon>Neoptera</taxon>
        <taxon>Endopterygota</taxon>
        <taxon>Diptera</taxon>
        <taxon>Brachycera</taxon>
        <taxon>Muscomorpha</taxon>
        <taxon>Ephydroidea</taxon>
        <taxon>Drosophilidae</taxon>
        <taxon>Drosophila</taxon>
        <taxon>Sophophora</taxon>
    </lineage>
</organism>
<dbReference type="AlphaFoldDB" id="A0A6P4FEU7"/>
<dbReference type="PANTHER" id="PTHR10877:SF183">
    <property type="entry name" value="AT14535P-RELATED"/>
    <property type="match status" value="1"/>
</dbReference>
<dbReference type="GO" id="GO:0050982">
    <property type="term" value="P:detection of mechanical stimulus"/>
    <property type="evidence" value="ECO:0007669"/>
    <property type="project" value="TreeGrafter"/>
</dbReference>
<feature type="compositionally biased region" description="Acidic residues" evidence="7">
    <location>
        <begin position="707"/>
        <end position="718"/>
    </location>
</feature>
<dbReference type="PANTHER" id="PTHR10877">
    <property type="entry name" value="POLYCYSTIN FAMILY MEMBER"/>
    <property type="match status" value="1"/>
</dbReference>
<dbReference type="PRINTS" id="PR01433">
    <property type="entry name" value="POLYCYSTIN2"/>
</dbReference>
<dbReference type="Pfam" id="PF20519">
    <property type="entry name" value="Polycystin_dom"/>
    <property type="match status" value="1"/>
</dbReference>
<keyword evidence="6" id="KW-0325">Glycoprotein</keyword>
<keyword evidence="3 8" id="KW-0812">Transmembrane</keyword>
<evidence type="ECO:0000313" key="11">
    <source>
        <dbReference type="RefSeq" id="XP_016987754.1"/>
    </source>
</evidence>
<feature type="transmembrane region" description="Helical" evidence="8">
    <location>
        <begin position="6"/>
        <end position="27"/>
    </location>
</feature>
<feature type="domain" description="Polycystin cation channel PKD1/PKD2" evidence="9">
    <location>
        <begin position="369"/>
        <end position="588"/>
    </location>
</feature>
<feature type="transmembrane region" description="Helical" evidence="8">
    <location>
        <begin position="125"/>
        <end position="143"/>
    </location>
</feature>
<evidence type="ECO:0000256" key="5">
    <source>
        <dbReference type="ARBA" id="ARBA00023136"/>
    </source>
</evidence>
<dbReference type="RefSeq" id="XP_016987754.1">
    <property type="nucleotide sequence ID" value="XM_017132265.1"/>
</dbReference>
<dbReference type="InterPro" id="IPR013122">
    <property type="entry name" value="PKD1_2_channel"/>
</dbReference>
<reference evidence="11" key="1">
    <citation type="submission" date="2025-08" db="UniProtKB">
        <authorList>
            <consortium name="RefSeq"/>
        </authorList>
    </citation>
    <scope>IDENTIFICATION</scope>
</reference>
<dbReference type="GO" id="GO:0016020">
    <property type="term" value="C:membrane"/>
    <property type="evidence" value="ECO:0007669"/>
    <property type="project" value="UniProtKB-SubCell"/>
</dbReference>
<evidence type="ECO:0000256" key="2">
    <source>
        <dbReference type="ARBA" id="ARBA00007200"/>
    </source>
</evidence>
<dbReference type="GO" id="GO:0005262">
    <property type="term" value="F:calcium channel activity"/>
    <property type="evidence" value="ECO:0007669"/>
    <property type="project" value="TreeGrafter"/>
</dbReference>
<comment type="similarity">
    <text evidence="2">Belongs to the polycystin family.</text>
</comment>
<gene>
    <name evidence="11" type="primary">LOC108050545</name>
</gene>
<dbReference type="GeneID" id="108050545"/>
<dbReference type="Pfam" id="PF08016">
    <property type="entry name" value="PKD_channel"/>
    <property type="match status" value="1"/>
</dbReference>
<dbReference type="OMA" id="NTEATHI"/>
<feature type="region of interest" description="Disordered" evidence="7">
    <location>
        <begin position="707"/>
        <end position="734"/>
    </location>
</feature>
<protein>
    <submittedName>
        <fullName evidence="11">Polycystin-2-like</fullName>
    </submittedName>
</protein>
<evidence type="ECO:0000256" key="3">
    <source>
        <dbReference type="ARBA" id="ARBA00022692"/>
    </source>
</evidence>
<evidence type="ECO:0000259" key="9">
    <source>
        <dbReference type="Pfam" id="PF08016"/>
    </source>
</evidence>
<evidence type="ECO:0000256" key="6">
    <source>
        <dbReference type="ARBA" id="ARBA00023180"/>
    </source>
</evidence>
<feature type="transmembrane region" description="Helical" evidence="8">
    <location>
        <begin position="495"/>
        <end position="518"/>
    </location>
</feature>
<sequence length="734" mass="85173">MAQKSSNMIIYLTLVIITVCGICLWKFSGFNHEDGKFNMILVSFLAVTLIRIIIFTPLKFVIMSLDAAWWPLQQPPVGPDENANVESFMDKLRIKLRTLRSELIITESHRNEEVNLKYRVITEELYLTAKVFLVFLGMVLVLFDDFLYFNTKTIQHLFEYNHKFTRGLSSLTELLKVYEFIEFSLIRAFTSENNTIGGAPWIYSECNRLLGVVRLRQLRTENNRMGLHDPVFTERDYMEGWKLPYERQPYTNKFWTIYKPWVSTDYGIRDNLILGIVHHGQHLSYPETKGYINLLSDTRFKSFKILDYLIDKKWLDSNTSALFMDFSLYNADANTFSVCTLWVEQFPFGGIDTHVQVESNVFIDQIGHFSIIGMLMIFISFIICTQFARAFFVKVWYDPHSLKTLWVMLDALIVLLSILIAALLFIRGSLVQSMIHKVEISVMVDFIDFREPARLNYFADVLKGFAVALVTMRLWKVMQFAGTFQLFTETLALAWRALFFTVLITIIFIVALGIAAVTINGNHTIHFSDLDSAIVTLMCFTFGYARQVNPPDLFYGGMWLGLILYAMMGFVVKFLLINLIISMLRAQLTSAKVERDHTEKRCISFLEFLRVEYADYINFVLKVTGLKKGYNPYSGTVAENIQRKLDKDEINNEKRHKDPTAMHNNPIDEDILQLRYRERIERTFTLAAILQTQMELLERLMFGDEDGNLPDLNQDEEPGPSNRKREEQIAPSTF</sequence>
<evidence type="ECO:0000256" key="8">
    <source>
        <dbReference type="SAM" id="Phobius"/>
    </source>
</evidence>
<evidence type="ECO:0000256" key="7">
    <source>
        <dbReference type="SAM" id="MobiDB-lite"/>
    </source>
</evidence>
<dbReference type="OrthoDB" id="5322100at2759"/>
<accession>A0A6P4FEU7</accession>
<feature type="transmembrane region" description="Helical" evidence="8">
    <location>
        <begin position="457"/>
        <end position="475"/>
    </location>
</feature>
<comment type="subcellular location">
    <subcellularLocation>
        <location evidence="1">Membrane</location>
        <topology evidence="1">Multi-pass membrane protein</topology>
    </subcellularLocation>
</comment>
<feature type="domain" description="Polycystin" evidence="10">
    <location>
        <begin position="168"/>
        <end position="360"/>
    </location>
</feature>
<keyword evidence="5 8" id="KW-0472">Membrane</keyword>
<dbReference type="InterPro" id="IPR046791">
    <property type="entry name" value="Polycystin_dom"/>
</dbReference>
<evidence type="ECO:0000259" key="10">
    <source>
        <dbReference type="Pfam" id="PF20519"/>
    </source>
</evidence>
<dbReference type="InterPro" id="IPR051223">
    <property type="entry name" value="Polycystin"/>
</dbReference>
<feature type="transmembrane region" description="Helical" evidence="8">
    <location>
        <begin position="39"/>
        <end position="62"/>
    </location>
</feature>
<evidence type="ECO:0000256" key="4">
    <source>
        <dbReference type="ARBA" id="ARBA00022989"/>
    </source>
</evidence>
<keyword evidence="4 8" id="KW-1133">Transmembrane helix</keyword>
<name>A0A6P4FEU7_DRORH</name>
<evidence type="ECO:0000256" key="1">
    <source>
        <dbReference type="ARBA" id="ARBA00004141"/>
    </source>
</evidence>
<proteinExistence type="inferred from homology"/>
<feature type="transmembrane region" description="Helical" evidence="8">
    <location>
        <begin position="558"/>
        <end position="581"/>
    </location>
</feature>
<feature type="transmembrane region" description="Helical" evidence="8">
    <location>
        <begin position="404"/>
        <end position="426"/>
    </location>
</feature>
<feature type="transmembrane region" description="Helical" evidence="8">
    <location>
        <begin position="369"/>
        <end position="392"/>
    </location>
</feature>
<dbReference type="RefSeq" id="XP_016987754.2">
    <property type="nucleotide sequence ID" value="XM_017132265.2"/>
</dbReference>
<dbReference type="GO" id="GO:0005509">
    <property type="term" value="F:calcium ion binding"/>
    <property type="evidence" value="ECO:0007669"/>
    <property type="project" value="InterPro"/>
</dbReference>